<gene>
    <name evidence="1" type="ORF">BO66DRAFT_118478</name>
</gene>
<dbReference type="EMBL" id="KZ824963">
    <property type="protein sequence ID" value="RAH68968.1"/>
    <property type="molecule type" value="Genomic_DNA"/>
</dbReference>
<accession>A0ACD1H632</accession>
<reference evidence="1" key="1">
    <citation type="submission" date="2018-02" db="EMBL/GenBank/DDBJ databases">
        <title>The genomes of Aspergillus section Nigri reveals drivers in fungal speciation.</title>
        <authorList>
            <consortium name="DOE Joint Genome Institute"/>
            <person name="Vesth T.C."/>
            <person name="Nybo J."/>
            <person name="Theobald S."/>
            <person name="Brandl J."/>
            <person name="Frisvad J.C."/>
            <person name="Nielsen K.F."/>
            <person name="Lyhne E.K."/>
            <person name="Kogle M.E."/>
            <person name="Kuo A."/>
            <person name="Riley R."/>
            <person name="Clum A."/>
            <person name="Nolan M."/>
            <person name="Lipzen A."/>
            <person name="Salamov A."/>
            <person name="Henrissat B."/>
            <person name="Wiebenga A."/>
            <person name="De vries R.P."/>
            <person name="Grigoriev I.V."/>
            <person name="Mortensen U.H."/>
            <person name="Andersen M.R."/>
            <person name="Baker S.E."/>
        </authorList>
    </citation>
    <scope>NUCLEOTIDE SEQUENCE</scope>
    <source>
        <strain evidence="1">CBS 121060</strain>
    </source>
</reference>
<sequence length="155" mass="17246">MCLLTSVTLASFSDLRAGLISQESLGPKDYLPSQQSFFATSPFLCVLTVCFVHPRLYPARESTSRSLCLRFLCKPASASFLPLTYPTSSYVYSIFGVYIVLPFHLSIFVSFLPSIDQSIYACCVFRILSCVREISTSVHCLGFILEQSPRVICTV</sequence>
<name>A0ACD1H632_9EURO</name>
<evidence type="ECO:0000313" key="1">
    <source>
        <dbReference type="EMBL" id="RAH68968.1"/>
    </source>
</evidence>
<protein>
    <submittedName>
        <fullName evidence="1">Uncharacterized protein</fullName>
    </submittedName>
</protein>
<evidence type="ECO:0000313" key="2">
    <source>
        <dbReference type="Proteomes" id="UP000249661"/>
    </source>
</evidence>
<proteinExistence type="predicted"/>
<keyword evidence="2" id="KW-1185">Reference proteome</keyword>
<organism evidence="1 2">
    <name type="scientific">Aspergillus aculeatinus CBS 121060</name>
    <dbReference type="NCBI Taxonomy" id="1448322"/>
    <lineage>
        <taxon>Eukaryota</taxon>
        <taxon>Fungi</taxon>
        <taxon>Dikarya</taxon>
        <taxon>Ascomycota</taxon>
        <taxon>Pezizomycotina</taxon>
        <taxon>Eurotiomycetes</taxon>
        <taxon>Eurotiomycetidae</taxon>
        <taxon>Eurotiales</taxon>
        <taxon>Aspergillaceae</taxon>
        <taxon>Aspergillus</taxon>
        <taxon>Aspergillus subgen. Circumdati</taxon>
    </lineage>
</organism>
<dbReference type="Proteomes" id="UP000249661">
    <property type="component" value="Unassembled WGS sequence"/>
</dbReference>